<keyword evidence="1 4" id="KW-0349">Heme</keyword>
<keyword evidence="9" id="KW-1185">Reference proteome</keyword>
<dbReference type="GO" id="GO:0020037">
    <property type="term" value="F:heme binding"/>
    <property type="evidence" value="ECO:0007669"/>
    <property type="project" value="InterPro"/>
</dbReference>
<evidence type="ECO:0000256" key="4">
    <source>
        <dbReference type="PIRSR" id="PIRSR000005-1"/>
    </source>
</evidence>
<feature type="binding site" description="axial binding residue" evidence="5">
    <location>
        <position position="89"/>
    </location>
    <ligand>
        <name>heme c</name>
        <dbReference type="ChEBI" id="CHEBI:61717"/>
        <label>1</label>
    </ligand>
    <ligandPart>
        <name>Fe</name>
        <dbReference type="ChEBI" id="CHEBI:18248"/>
    </ligandPart>
</feature>
<protein>
    <submittedName>
        <fullName evidence="8">C-type cytochrome</fullName>
    </submittedName>
</protein>
<evidence type="ECO:0000256" key="3">
    <source>
        <dbReference type="ARBA" id="ARBA00023004"/>
    </source>
</evidence>
<proteinExistence type="predicted"/>
<reference evidence="8" key="1">
    <citation type="submission" date="2021-11" db="EMBL/GenBank/DDBJ databases">
        <title>BS-T2-15 a new species belonging to the Comamonadaceae family isolated from the soil of a French oak forest.</title>
        <authorList>
            <person name="Mieszkin S."/>
            <person name="Alain K."/>
        </authorList>
    </citation>
    <scope>NUCLEOTIDE SEQUENCE</scope>
    <source>
        <strain evidence="8">BS-T2-15</strain>
    </source>
</reference>
<dbReference type="GO" id="GO:0042597">
    <property type="term" value="C:periplasmic space"/>
    <property type="evidence" value="ECO:0007669"/>
    <property type="project" value="InterPro"/>
</dbReference>
<feature type="domain" description="Cytochrome c" evidence="7">
    <location>
        <begin position="126"/>
        <end position="216"/>
    </location>
</feature>
<dbReference type="GO" id="GO:0005506">
    <property type="term" value="F:iron ion binding"/>
    <property type="evidence" value="ECO:0007669"/>
    <property type="project" value="InterPro"/>
</dbReference>
<name>A0A9X1YGE9_9BURK</name>
<keyword evidence="3 5" id="KW-0408">Iron</keyword>
<dbReference type="GO" id="GO:0009055">
    <property type="term" value="F:electron transfer activity"/>
    <property type="evidence" value="ECO:0007669"/>
    <property type="project" value="InterPro"/>
</dbReference>
<dbReference type="SUPFAM" id="SSF46626">
    <property type="entry name" value="Cytochrome c"/>
    <property type="match status" value="2"/>
</dbReference>
<evidence type="ECO:0000313" key="8">
    <source>
        <dbReference type="EMBL" id="MCK9685829.1"/>
    </source>
</evidence>
<dbReference type="RefSeq" id="WP_275681821.1">
    <property type="nucleotide sequence ID" value="NZ_JAJLJH010000001.1"/>
</dbReference>
<feature type="domain" description="Cytochrome c" evidence="7">
    <location>
        <begin position="14"/>
        <end position="112"/>
    </location>
</feature>
<feature type="binding site" description="covalent" evidence="4">
    <location>
        <position position="150"/>
    </location>
    <ligand>
        <name>heme c</name>
        <dbReference type="ChEBI" id="CHEBI:61717"/>
        <label>2</label>
    </ligand>
</feature>
<feature type="chain" id="PRO_5040787721" evidence="6">
    <location>
        <begin position="29"/>
        <end position="240"/>
    </location>
</feature>
<evidence type="ECO:0000256" key="6">
    <source>
        <dbReference type="SAM" id="SignalP"/>
    </source>
</evidence>
<evidence type="ECO:0000259" key="7">
    <source>
        <dbReference type="PROSITE" id="PS51007"/>
    </source>
</evidence>
<gene>
    <name evidence="8" type="ORF">LPC04_08930</name>
</gene>
<dbReference type="AlphaFoldDB" id="A0A9X1YGE9"/>
<accession>A0A9X1YGE9</accession>
<feature type="binding site" description="covalent" evidence="4">
    <location>
        <position position="147"/>
    </location>
    <ligand>
        <name>heme c</name>
        <dbReference type="ChEBI" id="CHEBI:61717"/>
        <label>2</label>
    </ligand>
</feature>
<sequence length="240" mass="25014">MTASAILPSLLRRAVAAIGMAAASPAMAGSPSTVPDTMAQRMQPCSACHGKEGRATQQGFFPRIAGKPAGYLYNQLDNFRSGRRAYPTMTYFVEQMSDDYLHEIADYFAALDLPYAAPQTVGAPADEIARGEALVRQGDAAHGIPACVQCHGAAMTGVLPAIPGLLGLPRGYLVEQFGAWRTGQRKARAPDCMAQVATSLTSADITAVATWLSSQPVVAGPAAADTLARPLPIACGSVPP</sequence>
<evidence type="ECO:0000256" key="1">
    <source>
        <dbReference type="ARBA" id="ARBA00022617"/>
    </source>
</evidence>
<dbReference type="InterPro" id="IPR009056">
    <property type="entry name" value="Cyt_c-like_dom"/>
</dbReference>
<feature type="binding site" description="covalent" evidence="4">
    <location>
        <position position="45"/>
    </location>
    <ligand>
        <name>heme c</name>
        <dbReference type="ChEBI" id="CHEBI:61717"/>
        <label>1</label>
    </ligand>
</feature>
<dbReference type="InterPro" id="IPR036909">
    <property type="entry name" value="Cyt_c-like_dom_sf"/>
</dbReference>
<evidence type="ECO:0000256" key="2">
    <source>
        <dbReference type="ARBA" id="ARBA00022723"/>
    </source>
</evidence>
<evidence type="ECO:0000313" key="9">
    <source>
        <dbReference type="Proteomes" id="UP001139353"/>
    </source>
</evidence>
<dbReference type="PROSITE" id="PS51007">
    <property type="entry name" value="CYTC"/>
    <property type="match status" value="2"/>
</dbReference>
<dbReference type="Gene3D" id="1.10.760.10">
    <property type="entry name" value="Cytochrome c-like domain"/>
    <property type="match status" value="2"/>
</dbReference>
<dbReference type="PANTHER" id="PTHR33751:SF11">
    <property type="entry name" value="BLL4483 PROTEIN"/>
    <property type="match status" value="1"/>
</dbReference>
<evidence type="ECO:0000256" key="5">
    <source>
        <dbReference type="PIRSR" id="PIRSR000005-2"/>
    </source>
</evidence>
<organism evidence="8 9">
    <name type="scientific">Scleromatobacter humisilvae</name>
    <dbReference type="NCBI Taxonomy" id="2897159"/>
    <lineage>
        <taxon>Bacteria</taxon>
        <taxon>Pseudomonadati</taxon>
        <taxon>Pseudomonadota</taxon>
        <taxon>Betaproteobacteria</taxon>
        <taxon>Burkholderiales</taxon>
        <taxon>Sphaerotilaceae</taxon>
        <taxon>Scleromatobacter</taxon>
    </lineage>
</organism>
<dbReference type="PANTHER" id="PTHR33751">
    <property type="entry name" value="CBB3-TYPE CYTOCHROME C OXIDASE SUBUNIT FIXP"/>
    <property type="match status" value="1"/>
</dbReference>
<dbReference type="Proteomes" id="UP001139353">
    <property type="component" value="Unassembled WGS sequence"/>
</dbReference>
<dbReference type="EMBL" id="JAJLJH010000001">
    <property type="protein sequence ID" value="MCK9685829.1"/>
    <property type="molecule type" value="Genomic_DNA"/>
</dbReference>
<dbReference type="InterPro" id="IPR050597">
    <property type="entry name" value="Cytochrome_c_Oxidase_Subunit"/>
</dbReference>
<feature type="binding site" description="axial binding residue" evidence="5">
    <location>
        <position position="193"/>
    </location>
    <ligand>
        <name>heme c</name>
        <dbReference type="ChEBI" id="CHEBI:61717"/>
        <label>2</label>
    </ligand>
    <ligandPart>
        <name>Fe</name>
        <dbReference type="ChEBI" id="CHEBI:18248"/>
    </ligandPart>
</feature>
<keyword evidence="2 5" id="KW-0479">Metal-binding</keyword>
<feature type="binding site" description="covalent" evidence="4">
    <location>
        <position position="48"/>
    </location>
    <ligand>
        <name>heme c</name>
        <dbReference type="ChEBI" id="CHEBI:61717"/>
        <label>1</label>
    </ligand>
</feature>
<dbReference type="PIRSF" id="PIRSF000005">
    <property type="entry name" value="Cytochrome_c4"/>
    <property type="match status" value="1"/>
</dbReference>
<comment type="PTM">
    <text evidence="4">Binds 2 heme c groups covalently per subunit.</text>
</comment>
<dbReference type="InterPro" id="IPR024167">
    <property type="entry name" value="Cytochrome_c4-like"/>
</dbReference>
<feature type="binding site" description="axial binding residue" evidence="5">
    <location>
        <position position="49"/>
    </location>
    <ligand>
        <name>heme c</name>
        <dbReference type="ChEBI" id="CHEBI:61717"/>
        <label>1</label>
    </ligand>
    <ligandPart>
        <name>Fe</name>
        <dbReference type="ChEBI" id="CHEBI:18248"/>
    </ligandPart>
</feature>
<feature type="binding site" description="axial binding residue" evidence="5">
    <location>
        <position position="151"/>
    </location>
    <ligand>
        <name>heme c</name>
        <dbReference type="ChEBI" id="CHEBI:61717"/>
        <label>2</label>
    </ligand>
    <ligandPart>
        <name>Fe</name>
        <dbReference type="ChEBI" id="CHEBI:18248"/>
    </ligandPart>
</feature>
<comment type="caution">
    <text evidence="8">The sequence shown here is derived from an EMBL/GenBank/DDBJ whole genome shotgun (WGS) entry which is preliminary data.</text>
</comment>
<keyword evidence="6" id="KW-0732">Signal</keyword>
<feature type="signal peptide" evidence="6">
    <location>
        <begin position="1"/>
        <end position="28"/>
    </location>
</feature>